<keyword evidence="6" id="KW-0472">Membrane</keyword>
<protein>
    <submittedName>
        <fullName evidence="7">Uncharacterized protein</fullName>
    </submittedName>
</protein>
<keyword evidence="8" id="KW-1185">Reference proteome</keyword>
<evidence type="ECO:0000313" key="8">
    <source>
        <dbReference type="Proteomes" id="UP000749559"/>
    </source>
</evidence>
<keyword evidence="4" id="KW-0812">Transmembrane</keyword>
<evidence type="ECO:0000256" key="2">
    <source>
        <dbReference type="ARBA" id="ARBA00006434"/>
    </source>
</evidence>
<dbReference type="PANTHER" id="PTHR46154:SF4">
    <property type="entry name" value="UREA ACTIVE TRANSPORTER"/>
    <property type="match status" value="1"/>
</dbReference>
<evidence type="ECO:0000256" key="6">
    <source>
        <dbReference type="ARBA" id="ARBA00023136"/>
    </source>
</evidence>
<dbReference type="InterPro" id="IPR038377">
    <property type="entry name" value="Na/Glc_symporter_sf"/>
</dbReference>
<dbReference type="AlphaFoldDB" id="A0A8J1XF38"/>
<name>A0A8J1XF38_OWEFU</name>
<accession>A0A8J1XF38</accession>
<comment type="caution">
    <text evidence="7">The sequence shown here is derived from an EMBL/GenBank/DDBJ whole genome shotgun (WGS) entry which is preliminary data.</text>
</comment>
<dbReference type="GO" id="GO:0015204">
    <property type="term" value="F:urea transmembrane transporter activity"/>
    <property type="evidence" value="ECO:0007669"/>
    <property type="project" value="InterPro"/>
</dbReference>
<dbReference type="Proteomes" id="UP000749559">
    <property type="component" value="Unassembled WGS sequence"/>
</dbReference>
<comment type="similarity">
    <text evidence="2">Belongs to the sodium:solute symporter (SSF) (TC 2.A.21) family.</text>
</comment>
<proteinExistence type="inferred from homology"/>
<dbReference type="InterPro" id="IPR031155">
    <property type="entry name" value="DUR"/>
</dbReference>
<evidence type="ECO:0000313" key="7">
    <source>
        <dbReference type="EMBL" id="CAH1783799.1"/>
    </source>
</evidence>
<dbReference type="EMBL" id="CAIIXF020000005">
    <property type="protein sequence ID" value="CAH1783799.1"/>
    <property type="molecule type" value="Genomic_DNA"/>
</dbReference>
<dbReference type="Pfam" id="PF00474">
    <property type="entry name" value="SSF"/>
    <property type="match status" value="1"/>
</dbReference>
<evidence type="ECO:0000256" key="4">
    <source>
        <dbReference type="ARBA" id="ARBA00022692"/>
    </source>
</evidence>
<dbReference type="Gene3D" id="1.20.1730.10">
    <property type="entry name" value="Sodium/glucose cotransporter"/>
    <property type="match status" value="1"/>
</dbReference>
<gene>
    <name evidence="7" type="ORF">OFUS_LOCUS10098</name>
</gene>
<keyword evidence="3" id="KW-0813">Transport</keyword>
<evidence type="ECO:0000256" key="3">
    <source>
        <dbReference type="ARBA" id="ARBA00022448"/>
    </source>
</evidence>
<sequence length="840" mass="92999">MPNTEMLTLDINRILIGPLRILIKHDDSRLKGLEGDIQTDRENIPTVSKMGYQTILLLVGIIFAVSLNQAGSIGIRRNAECTNLKTELDKLAPENGPKSRNATDSMKMDEPIVLWQGVLLIICFGAFASFIALIYWVIRLYVYEDTQLLDTFFDAGADVSAPLVATSIVTKYTWVSTFVVSSWAVTKWGIVGSFWYSVASVVPVFVFSMVAAELKIKSPGAKTYLQIIKARFGSATHAIFLTTSFLFHLFVCALIMKGGLDMITYMVDGLSFEIASIIVGIVVAIYTLIGGLGGTFYVAYFSSAFTYVCILVMFIEVFYNLLDFDTGLLLFNGDPVEHGSISASLIYKLANCATGTDATEANEDDHFLTFFSKGSLLWAVIHTFASFAVVFVDNSTWQSAVAAKPQRSVYGFLTGGLCWFVIPWSFSVMIGSMFLALTIQSGMPIASEVEIEKGLLPIIVLNQILSPAGEFVFLMLVVVALCTSAASEVLSASAVITYDIYQTYVSPIPPVNFSPAEEMSLKMQVALRLEEHRVYDRRCATIKYAFVVGVSVILIPIALVINVIPIDMAWLLQFTGIFFGSAVCPIAFGVSWYRITSWGMMSGSIGGFIAGVASWLIYASTLDGGLVDFRKNTGDVYAMIVGNSVSFGVGLILCIIVSLSVGCCNDDLIEAEEWHKTRSLDNPICSWIDSYMEDMKDEESREIAPSISTIRKTYRGAEICGYFVGVLLAVGILLIWPAFMLLTFIWEQHVWNSWWLVCLIWLCIAAAYCIFLPLVLEVYNICSQREYNRTIKRRHKKEKDYEYYAQVDEHSLISESVGKRSQYVDATATEMNSVTINPAS</sequence>
<comment type="subcellular location">
    <subcellularLocation>
        <location evidence="1">Membrane</location>
        <topology evidence="1">Multi-pass membrane protein</topology>
    </subcellularLocation>
</comment>
<dbReference type="InterPro" id="IPR001734">
    <property type="entry name" value="Na/solute_symporter"/>
</dbReference>
<evidence type="ECO:0000256" key="1">
    <source>
        <dbReference type="ARBA" id="ARBA00004141"/>
    </source>
</evidence>
<dbReference type="PANTHER" id="PTHR46154">
    <property type="match status" value="1"/>
</dbReference>
<dbReference type="PROSITE" id="PS50283">
    <property type="entry name" value="NA_SOLUT_SYMP_3"/>
    <property type="match status" value="1"/>
</dbReference>
<reference evidence="7" key="1">
    <citation type="submission" date="2022-03" db="EMBL/GenBank/DDBJ databases">
        <authorList>
            <person name="Martin C."/>
        </authorList>
    </citation>
    <scope>NUCLEOTIDE SEQUENCE</scope>
</reference>
<dbReference type="GO" id="GO:0005886">
    <property type="term" value="C:plasma membrane"/>
    <property type="evidence" value="ECO:0007669"/>
    <property type="project" value="TreeGrafter"/>
</dbReference>
<organism evidence="7 8">
    <name type="scientific">Owenia fusiformis</name>
    <name type="common">Polychaete worm</name>
    <dbReference type="NCBI Taxonomy" id="6347"/>
    <lineage>
        <taxon>Eukaryota</taxon>
        <taxon>Metazoa</taxon>
        <taxon>Spiralia</taxon>
        <taxon>Lophotrochozoa</taxon>
        <taxon>Annelida</taxon>
        <taxon>Polychaeta</taxon>
        <taxon>Sedentaria</taxon>
        <taxon>Canalipalpata</taxon>
        <taxon>Sabellida</taxon>
        <taxon>Oweniida</taxon>
        <taxon>Oweniidae</taxon>
        <taxon>Owenia</taxon>
    </lineage>
</organism>
<evidence type="ECO:0000256" key="5">
    <source>
        <dbReference type="ARBA" id="ARBA00022989"/>
    </source>
</evidence>
<keyword evidence="5" id="KW-1133">Transmembrane helix</keyword>
<dbReference type="OrthoDB" id="6132759at2759"/>